<evidence type="ECO:0000256" key="1">
    <source>
        <dbReference type="ARBA" id="ARBA00004123"/>
    </source>
</evidence>
<evidence type="ECO:0000256" key="2">
    <source>
        <dbReference type="ARBA" id="ARBA00006850"/>
    </source>
</evidence>
<dbReference type="GO" id="GO:0046540">
    <property type="term" value="C:U4/U6 x U5 tri-snRNP complex"/>
    <property type="evidence" value="ECO:0007669"/>
    <property type="project" value="UniProtKB-UniRule"/>
</dbReference>
<dbReference type="GO" id="GO:0071011">
    <property type="term" value="C:precatalytic spliceosome"/>
    <property type="evidence" value="ECO:0007669"/>
    <property type="project" value="TreeGrafter"/>
</dbReference>
<dbReference type="FunFam" id="2.30.30.100:FF:000027">
    <property type="entry name" value="U6 snRNA-associated Sm-like protein LSm8"/>
    <property type="match status" value="1"/>
</dbReference>
<feature type="domain" description="Sm" evidence="10">
    <location>
        <begin position="2"/>
        <end position="72"/>
    </location>
</feature>
<comment type="subcellular location">
    <subcellularLocation>
        <location evidence="1 9">Nucleus</location>
    </subcellularLocation>
</comment>
<dbReference type="Pfam" id="PF01423">
    <property type="entry name" value="LSM"/>
    <property type="match status" value="1"/>
</dbReference>
<evidence type="ECO:0000256" key="3">
    <source>
        <dbReference type="ARBA" id="ARBA00022664"/>
    </source>
</evidence>
<dbReference type="GO" id="GO:0003729">
    <property type="term" value="F:mRNA binding"/>
    <property type="evidence" value="ECO:0007669"/>
    <property type="project" value="TreeGrafter"/>
</dbReference>
<evidence type="ECO:0000256" key="5">
    <source>
        <dbReference type="ARBA" id="ARBA00022884"/>
    </source>
</evidence>
<evidence type="ECO:0000256" key="4">
    <source>
        <dbReference type="ARBA" id="ARBA00022728"/>
    </source>
</evidence>
<protein>
    <recommendedName>
        <fullName evidence="9">LSM2-LSM8 complex subunit LSM8</fullName>
    </recommendedName>
</protein>
<dbReference type="InterPro" id="IPR044642">
    <property type="entry name" value="PTHR15588"/>
</dbReference>
<keyword evidence="5 9" id="KW-0694">RNA-binding</keyword>
<dbReference type="InterPro" id="IPR001163">
    <property type="entry name" value="Sm_dom_euk/arc"/>
</dbReference>
<comment type="similarity">
    <text evidence="2 9">Belongs to the snRNP Sm proteins family.</text>
</comment>
<dbReference type="PANTHER" id="PTHR15588">
    <property type="entry name" value="LSM1"/>
    <property type="match status" value="1"/>
</dbReference>
<keyword evidence="3 9" id="KW-0507">mRNA processing</keyword>
<dbReference type="Proteomes" id="UP000694255">
    <property type="component" value="Unassembled WGS sequence"/>
</dbReference>
<keyword evidence="7 9" id="KW-0539">Nucleus</keyword>
<comment type="caution">
    <text evidence="11">The sequence shown here is derived from an EMBL/GenBank/DDBJ whole genome shotgun (WGS) entry which is preliminary data.</text>
</comment>
<sequence>MSDLKTFLEIQVITSDARFFEGTLQGYDKSTNIILGNCIERILYSEEENEDNQVIPLGVYIMRGGEIVCIGEVDEDKYKSIDWMMIKAEPLKGTKNPL</sequence>
<dbReference type="GO" id="GO:0005688">
    <property type="term" value="C:U6 snRNP"/>
    <property type="evidence" value="ECO:0007669"/>
    <property type="project" value="UniProtKB-UniRule"/>
</dbReference>
<evidence type="ECO:0000256" key="9">
    <source>
        <dbReference type="RuleBase" id="RU365048"/>
    </source>
</evidence>
<evidence type="ECO:0000313" key="12">
    <source>
        <dbReference type="Proteomes" id="UP000694255"/>
    </source>
</evidence>
<dbReference type="EMBL" id="JAGSYN010000096">
    <property type="protein sequence ID" value="KAG7664358.1"/>
    <property type="molecule type" value="Genomic_DNA"/>
</dbReference>
<evidence type="ECO:0000256" key="6">
    <source>
        <dbReference type="ARBA" id="ARBA00023187"/>
    </source>
</evidence>
<evidence type="ECO:0000259" key="10">
    <source>
        <dbReference type="SMART" id="SM00651"/>
    </source>
</evidence>
<keyword evidence="12" id="KW-1185">Reference proteome</keyword>
<dbReference type="SMART" id="SM00651">
    <property type="entry name" value="Sm"/>
    <property type="match status" value="1"/>
</dbReference>
<dbReference type="GO" id="GO:0000398">
    <property type="term" value="P:mRNA splicing, via spliceosome"/>
    <property type="evidence" value="ECO:0007669"/>
    <property type="project" value="UniProtKB-UniRule"/>
</dbReference>
<comment type="subunit">
    <text evidence="9">LSm subunits form a heteromer with a doughnut shape.</text>
</comment>
<dbReference type="InterPro" id="IPR034103">
    <property type="entry name" value="Lsm8"/>
</dbReference>
<evidence type="ECO:0000256" key="7">
    <source>
        <dbReference type="ARBA" id="ARBA00023242"/>
    </source>
</evidence>
<keyword evidence="6 9" id="KW-0508">mRNA splicing</keyword>
<keyword evidence="4 9" id="KW-0747">Spliceosome</keyword>
<accession>A0A8J5QQ21</accession>
<reference evidence="11 12" key="1">
    <citation type="journal article" date="2021" name="DNA Res.">
        <title>Genome analysis of Candida subhashii reveals its hybrid nature and dual mitochondrial genome conformations.</title>
        <authorList>
            <person name="Mixao V."/>
            <person name="Hegedusova E."/>
            <person name="Saus E."/>
            <person name="Pryszcz L.P."/>
            <person name="Cillingova A."/>
            <person name="Nosek J."/>
            <person name="Gabaldon T."/>
        </authorList>
    </citation>
    <scope>NUCLEOTIDE SEQUENCE [LARGE SCALE GENOMIC DNA]</scope>
    <source>
        <strain evidence="11 12">CBS 10753</strain>
    </source>
</reference>
<dbReference type="AlphaFoldDB" id="A0A8J5QQ21"/>
<keyword evidence="8 9" id="KW-0687">Ribonucleoprotein</keyword>
<evidence type="ECO:0000256" key="8">
    <source>
        <dbReference type="ARBA" id="ARBA00023274"/>
    </source>
</evidence>
<evidence type="ECO:0000313" key="11">
    <source>
        <dbReference type="EMBL" id="KAG7664358.1"/>
    </source>
</evidence>
<organism evidence="11 12">
    <name type="scientific">[Candida] subhashii</name>
    <dbReference type="NCBI Taxonomy" id="561895"/>
    <lineage>
        <taxon>Eukaryota</taxon>
        <taxon>Fungi</taxon>
        <taxon>Dikarya</taxon>
        <taxon>Ascomycota</taxon>
        <taxon>Saccharomycotina</taxon>
        <taxon>Pichiomycetes</taxon>
        <taxon>Debaryomycetaceae</taxon>
        <taxon>Spathaspora</taxon>
    </lineage>
</organism>
<gene>
    <name evidence="9" type="primary">LSM8</name>
    <name evidence="11" type="ORF">J8A68_002099</name>
</gene>
<dbReference type="OrthoDB" id="422364at2759"/>
<dbReference type="CDD" id="cd01727">
    <property type="entry name" value="LSm8"/>
    <property type="match status" value="1"/>
</dbReference>
<comment type="function">
    <text evidence="9">Plays role in pre-mRNA splicing as component of the U4/U6-U5 tri-snRNP complex that is involved in spliceosome assembly, and as component of the precatalytic spliceosome (spliceosome B complex). The heptameric LSM2-8 complex binds specifically to the 3'-terminal U-tract of U6 snRNA.</text>
</comment>
<name>A0A8J5QQ21_9ASCO</name>
<dbReference type="PANTHER" id="PTHR15588:SF9">
    <property type="entry name" value="U6 SNRNA-ASSOCIATED SM-LIKE PROTEIN LSM8"/>
    <property type="match status" value="1"/>
</dbReference>
<proteinExistence type="inferred from homology"/>